<dbReference type="EMBL" id="BAABCW010000005">
    <property type="protein sequence ID" value="GAA4115764.1"/>
    <property type="molecule type" value="Genomic_DNA"/>
</dbReference>
<gene>
    <name evidence="4" type="ORF">GCM10022393_16100</name>
</gene>
<name>A0ABP7XGJ3_9FLAO</name>
<evidence type="ECO:0000313" key="5">
    <source>
        <dbReference type="Proteomes" id="UP001500459"/>
    </source>
</evidence>
<dbReference type="RefSeq" id="WP_344926291.1">
    <property type="nucleotide sequence ID" value="NZ_BAABCW010000005.1"/>
</dbReference>
<keyword evidence="5" id="KW-1185">Reference proteome</keyword>
<evidence type="ECO:0000259" key="3">
    <source>
        <dbReference type="Pfam" id="PF18962"/>
    </source>
</evidence>
<comment type="caution">
    <text evidence="4">The sequence shown here is derived from an EMBL/GenBank/DDBJ whole genome shotgun (WGS) entry which is preliminary data.</text>
</comment>
<protein>
    <recommendedName>
        <fullName evidence="3">Secretion system C-terminal sorting domain-containing protein</fullName>
    </recommendedName>
</protein>
<feature type="domain" description="Secretion system C-terminal sorting" evidence="3">
    <location>
        <begin position="39"/>
        <end position="108"/>
    </location>
</feature>
<evidence type="ECO:0000313" key="4">
    <source>
        <dbReference type="EMBL" id="GAA4115764.1"/>
    </source>
</evidence>
<keyword evidence="1 2" id="KW-0732">Signal</keyword>
<sequence length="109" mass="12076">MKKIYLLLIFIGIFSVFCTSELQAQSPLSKDEPQEKVQIFPNPTTSSIVYITSESGKSKTVSVFTALGKQILFKVMTTNVLDISSLTQGVYVFRVKIGDHSSVQKVIVN</sequence>
<dbReference type="Proteomes" id="UP001500459">
    <property type="component" value="Unassembled WGS sequence"/>
</dbReference>
<dbReference type="NCBIfam" id="TIGR04183">
    <property type="entry name" value="Por_Secre_tail"/>
    <property type="match status" value="1"/>
</dbReference>
<proteinExistence type="predicted"/>
<reference evidence="5" key="1">
    <citation type="journal article" date="2019" name="Int. J. Syst. Evol. Microbiol.">
        <title>The Global Catalogue of Microorganisms (GCM) 10K type strain sequencing project: providing services to taxonomists for standard genome sequencing and annotation.</title>
        <authorList>
            <consortium name="The Broad Institute Genomics Platform"/>
            <consortium name="The Broad Institute Genome Sequencing Center for Infectious Disease"/>
            <person name="Wu L."/>
            <person name="Ma J."/>
        </authorList>
    </citation>
    <scope>NUCLEOTIDE SEQUENCE [LARGE SCALE GENOMIC DNA]</scope>
    <source>
        <strain evidence="5">JCM 17106</strain>
    </source>
</reference>
<evidence type="ECO:0000256" key="1">
    <source>
        <dbReference type="ARBA" id="ARBA00022729"/>
    </source>
</evidence>
<dbReference type="Pfam" id="PF18962">
    <property type="entry name" value="Por_Secre_tail"/>
    <property type="match status" value="1"/>
</dbReference>
<feature type="signal peptide" evidence="2">
    <location>
        <begin position="1"/>
        <end position="24"/>
    </location>
</feature>
<accession>A0ABP7XGJ3</accession>
<feature type="chain" id="PRO_5045675744" description="Secretion system C-terminal sorting domain-containing protein" evidence="2">
    <location>
        <begin position="25"/>
        <end position="109"/>
    </location>
</feature>
<evidence type="ECO:0000256" key="2">
    <source>
        <dbReference type="SAM" id="SignalP"/>
    </source>
</evidence>
<dbReference type="InterPro" id="IPR026444">
    <property type="entry name" value="Secre_tail"/>
</dbReference>
<organism evidence="4 5">
    <name type="scientific">Aquimarina addita</name>
    <dbReference type="NCBI Taxonomy" id="870485"/>
    <lineage>
        <taxon>Bacteria</taxon>
        <taxon>Pseudomonadati</taxon>
        <taxon>Bacteroidota</taxon>
        <taxon>Flavobacteriia</taxon>
        <taxon>Flavobacteriales</taxon>
        <taxon>Flavobacteriaceae</taxon>
        <taxon>Aquimarina</taxon>
    </lineage>
</organism>